<keyword evidence="8" id="KW-0408">Iron</keyword>
<evidence type="ECO:0000256" key="4">
    <source>
        <dbReference type="ARBA" id="ARBA00022714"/>
    </source>
</evidence>
<evidence type="ECO:0000256" key="8">
    <source>
        <dbReference type="ARBA" id="ARBA00023004"/>
    </source>
</evidence>
<name>A0AAJ7U100_PETMA</name>
<dbReference type="PROSITE" id="PS51354">
    <property type="entry name" value="GLUTAREDOXIN_2"/>
    <property type="match status" value="1"/>
</dbReference>
<evidence type="ECO:0000256" key="5">
    <source>
        <dbReference type="ARBA" id="ARBA00022723"/>
    </source>
</evidence>
<keyword evidence="11" id="KW-1015">Disulfide bond</keyword>
<evidence type="ECO:0000256" key="13">
    <source>
        <dbReference type="ARBA" id="ARBA00023284"/>
    </source>
</evidence>
<dbReference type="InterPro" id="IPR036249">
    <property type="entry name" value="Thioredoxin-like_sf"/>
</dbReference>
<evidence type="ECO:0000259" key="17">
    <source>
        <dbReference type="Pfam" id="PF00462"/>
    </source>
</evidence>
<evidence type="ECO:0000256" key="15">
    <source>
        <dbReference type="ARBA" id="ARBA00038558"/>
    </source>
</evidence>
<dbReference type="InterPro" id="IPR002109">
    <property type="entry name" value="Glutaredoxin"/>
</dbReference>
<reference evidence="19" key="1">
    <citation type="submission" date="2025-08" db="UniProtKB">
        <authorList>
            <consortium name="RefSeq"/>
        </authorList>
    </citation>
    <scope>IDENTIFICATION</scope>
    <source>
        <tissue evidence="19">Sperm</tissue>
    </source>
</reference>
<gene>
    <name evidence="19" type="primary">GLRX2</name>
</gene>
<dbReference type="GO" id="GO:0015035">
    <property type="term" value="F:protein-disulfide reductase activity"/>
    <property type="evidence" value="ECO:0007669"/>
    <property type="project" value="TreeGrafter"/>
</dbReference>
<proteinExistence type="inferred from homology"/>
<dbReference type="PANTHER" id="PTHR46679:SF1">
    <property type="entry name" value="GLUTAREDOXIN-2, MITOCHONDRIAL"/>
    <property type="match status" value="1"/>
</dbReference>
<dbReference type="PRINTS" id="PR00160">
    <property type="entry name" value="GLUTAREDOXIN"/>
</dbReference>
<dbReference type="GeneID" id="116952457"/>
<dbReference type="InterPro" id="IPR011899">
    <property type="entry name" value="Glutaredoxin_euk/vir"/>
</dbReference>
<evidence type="ECO:0000256" key="16">
    <source>
        <dbReference type="ARBA" id="ARBA00039819"/>
    </source>
</evidence>
<evidence type="ECO:0000256" key="9">
    <source>
        <dbReference type="ARBA" id="ARBA00023014"/>
    </source>
</evidence>
<dbReference type="GO" id="GO:0051537">
    <property type="term" value="F:2 iron, 2 sulfur cluster binding"/>
    <property type="evidence" value="ECO:0007669"/>
    <property type="project" value="UniProtKB-KW"/>
</dbReference>
<evidence type="ECO:0000256" key="10">
    <source>
        <dbReference type="ARBA" id="ARBA00023128"/>
    </source>
</evidence>
<organism evidence="18 19">
    <name type="scientific">Petromyzon marinus</name>
    <name type="common">Sea lamprey</name>
    <dbReference type="NCBI Taxonomy" id="7757"/>
    <lineage>
        <taxon>Eukaryota</taxon>
        <taxon>Metazoa</taxon>
        <taxon>Chordata</taxon>
        <taxon>Craniata</taxon>
        <taxon>Vertebrata</taxon>
        <taxon>Cyclostomata</taxon>
        <taxon>Hyperoartia</taxon>
        <taxon>Petromyzontiformes</taxon>
        <taxon>Petromyzontidae</taxon>
        <taxon>Petromyzon</taxon>
    </lineage>
</organism>
<evidence type="ECO:0000256" key="7">
    <source>
        <dbReference type="ARBA" id="ARBA00022982"/>
    </source>
</evidence>
<comment type="function">
    <text evidence="14">Glutathione-dependent oxidoreductase that facilitates the maintenance of mitochondrial redox homeostasis upon induction of apoptosis by oxidative stress. Involved in response to hydrogen peroxide and regulation of apoptosis caused by oxidative stress. Acts as a very efficient catalyst of monothiol reactions because of its high affinity for protein glutathione-mixed disulfides. Can receive electrons not only from glutathione (GSH), but also from thioredoxin reductase supporting both monothiol and dithiol reactions. Efficiently catalyzes both glutathionylation and deglutathionylation of mitochondrial complex I, which in turn regulates the superoxide production by the complex. Overexpression decreases the susceptibility to apoptosis and prevents loss of cardiolipin and cytochrome c release.</text>
</comment>
<dbReference type="RefSeq" id="XP_032827712.1">
    <property type="nucleotide sequence ID" value="XM_032971821.1"/>
</dbReference>
<evidence type="ECO:0000256" key="11">
    <source>
        <dbReference type="ARBA" id="ARBA00023157"/>
    </source>
</evidence>
<dbReference type="Proteomes" id="UP001318040">
    <property type="component" value="Chromosome 47"/>
</dbReference>
<evidence type="ECO:0000256" key="2">
    <source>
        <dbReference type="ARBA" id="ARBA00007787"/>
    </source>
</evidence>
<dbReference type="CTD" id="51022"/>
<evidence type="ECO:0000256" key="3">
    <source>
        <dbReference type="ARBA" id="ARBA00022448"/>
    </source>
</evidence>
<feature type="domain" description="Glutaredoxin" evidence="17">
    <location>
        <begin position="27"/>
        <end position="89"/>
    </location>
</feature>
<accession>A0AAJ7U100</accession>
<dbReference type="SUPFAM" id="SSF52833">
    <property type="entry name" value="Thioredoxin-like"/>
    <property type="match status" value="1"/>
</dbReference>
<keyword evidence="5" id="KW-0479">Metal-binding</keyword>
<evidence type="ECO:0000313" key="18">
    <source>
        <dbReference type="Proteomes" id="UP001318040"/>
    </source>
</evidence>
<keyword evidence="7" id="KW-0249">Electron transport</keyword>
<keyword evidence="4" id="KW-0001">2Fe-2S</keyword>
<keyword evidence="6" id="KW-0809">Transit peptide</keyword>
<evidence type="ECO:0000256" key="12">
    <source>
        <dbReference type="ARBA" id="ARBA00023206"/>
    </source>
</evidence>
<evidence type="ECO:0000256" key="6">
    <source>
        <dbReference type="ARBA" id="ARBA00022946"/>
    </source>
</evidence>
<dbReference type="Pfam" id="PF00462">
    <property type="entry name" value="Glutaredoxin"/>
    <property type="match status" value="1"/>
</dbReference>
<keyword evidence="13" id="KW-0676">Redox-active center</keyword>
<protein>
    <recommendedName>
        <fullName evidence="16">Glutaredoxin-2, mitochondrial</fullName>
    </recommendedName>
</protein>
<sequence length="128" mass="13588">MGNALWTRPPDTAEGEYVRDTVASNCVVIFSKTACPYCTMAKRAFDEIGARYLAVELDRRADGRALQQALALATGARTVPQVFVNGRCIGGGTETQRLSQQGRLAALVAKCRLPDAGTANAEAAGAER</sequence>
<evidence type="ECO:0000256" key="1">
    <source>
        <dbReference type="ARBA" id="ARBA00004173"/>
    </source>
</evidence>
<evidence type="ECO:0000313" key="19">
    <source>
        <dbReference type="RefSeq" id="XP_032827712.1"/>
    </source>
</evidence>
<comment type="similarity">
    <text evidence="2">Belongs to the glutaredoxin family.</text>
</comment>
<evidence type="ECO:0000256" key="14">
    <source>
        <dbReference type="ARBA" id="ARBA00037470"/>
    </source>
</evidence>
<dbReference type="PANTHER" id="PTHR46679">
    <property type="match status" value="1"/>
</dbReference>
<keyword evidence="9" id="KW-0411">Iron-sulfur</keyword>
<dbReference type="AlphaFoldDB" id="A0AAJ7U100"/>
<keyword evidence="10" id="KW-0496">Mitochondrion</keyword>
<dbReference type="GO" id="GO:0005739">
    <property type="term" value="C:mitochondrion"/>
    <property type="evidence" value="ECO:0007669"/>
    <property type="project" value="UniProtKB-SubCell"/>
</dbReference>
<dbReference type="GO" id="GO:0046872">
    <property type="term" value="F:metal ion binding"/>
    <property type="evidence" value="ECO:0007669"/>
    <property type="project" value="UniProtKB-KW"/>
</dbReference>
<comment type="subcellular location">
    <subcellularLocation>
        <location evidence="1">Mitochondrion</location>
    </subcellularLocation>
</comment>
<comment type="subunit">
    <text evidence="15">Monomer; active form. Homodimer; inactive form. The homodimer is probably linked by 1 2Fe-2S cluster.</text>
</comment>
<keyword evidence="18" id="KW-1185">Reference proteome</keyword>
<dbReference type="Gene3D" id="3.40.30.10">
    <property type="entry name" value="Glutaredoxin"/>
    <property type="match status" value="1"/>
</dbReference>
<keyword evidence="12" id="KW-0318">Glutathionylation</keyword>
<dbReference type="FunFam" id="3.40.30.10:FF:000026">
    <property type="entry name" value="Glutaredoxin 2"/>
    <property type="match status" value="1"/>
</dbReference>
<dbReference type="InterPro" id="IPR014025">
    <property type="entry name" value="Glutaredoxin_subgr"/>
</dbReference>
<keyword evidence="3" id="KW-0813">Transport</keyword>
<dbReference type="CDD" id="cd03419">
    <property type="entry name" value="GRX_GRXh_1_2_like"/>
    <property type="match status" value="1"/>
</dbReference>
<dbReference type="NCBIfam" id="TIGR02180">
    <property type="entry name" value="GRX_euk"/>
    <property type="match status" value="1"/>
</dbReference>
<dbReference type="KEGG" id="pmrn:116952457"/>